<feature type="transmembrane region" description="Helical" evidence="1">
    <location>
        <begin position="111"/>
        <end position="130"/>
    </location>
</feature>
<accession>A0AAW0P6P6</accession>
<dbReference type="Proteomes" id="UP001460270">
    <property type="component" value="Unassembled WGS sequence"/>
</dbReference>
<sequence length="200" mass="21304">MAEAAVVEAAEPGLSNTPLVSVSFQKNTQRKLKFLEGEPKALGVTQLILSVFLSSCIASMCVTDEEKLELGLCFIVSCVLIFIGGSVAIAAKNLHLPTLKACVGMETVAAVASFFNLIVLAGMAPVPCFSENVNSTDWSSDFCRQMETSRYHFSTELVVVQVALLCISVTLAAYACKVVNCCTQAPKVPVIEIQVPPAPE</sequence>
<proteinExistence type="predicted"/>
<protein>
    <recommendedName>
        <fullName evidence="4">Membrane-spanning 4-domains subfamily A member 4A-like</fullName>
    </recommendedName>
</protein>
<keyword evidence="3" id="KW-1185">Reference proteome</keyword>
<name>A0AAW0P6P6_9GOBI</name>
<feature type="transmembrane region" description="Helical" evidence="1">
    <location>
        <begin position="70"/>
        <end position="91"/>
    </location>
</feature>
<dbReference type="EMBL" id="JBBPFD010000010">
    <property type="protein sequence ID" value="KAK7910263.1"/>
    <property type="molecule type" value="Genomic_DNA"/>
</dbReference>
<dbReference type="AlphaFoldDB" id="A0AAW0P6P6"/>
<keyword evidence="1" id="KW-0812">Transmembrane</keyword>
<evidence type="ECO:0000313" key="3">
    <source>
        <dbReference type="Proteomes" id="UP001460270"/>
    </source>
</evidence>
<evidence type="ECO:0000313" key="2">
    <source>
        <dbReference type="EMBL" id="KAK7910263.1"/>
    </source>
</evidence>
<evidence type="ECO:0008006" key="4">
    <source>
        <dbReference type="Google" id="ProtNLM"/>
    </source>
</evidence>
<gene>
    <name evidence="2" type="ORF">WMY93_014947</name>
</gene>
<keyword evidence="1" id="KW-0472">Membrane</keyword>
<reference evidence="3" key="1">
    <citation type="submission" date="2024-04" db="EMBL/GenBank/DDBJ databases">
        <title>Salinicola lusitanus LLJ914,a marine bacterium isolated from the Okinawa Trough.</title>
        <authorList>
            <person name="Li J."/>
        </authorList>
    </citation>
    <scope>NUCLEOTIDE SEQUENCE [LARGE SCALE GENOMIC DNA]</scope>
</reference>
<feature type="transmembrane region" description="Helical" evidence="1">
    <location>
        <begin position="151"/>
        <end position="175"/>
    </location>
</feature>
<comment type="caution">
    <text evidence="2">The sequence shown here is derived from an EMBL/GenBank/DDBJ whole genome shotgun (WGS) entry which is preliminary data.</text>
</comment>
<evidence type="ECO:0000256" key="1">
    <source>
        <dbReference type="SAM" id="Phobius"/>
    </source>
</evidence>
<organism evidence="2 3">
    <name type="scientific">Mugilogobius chulae</name>
    <name type="common">yellowstripe goby</name>
    <dbReference type="NCBI Taxonomy" id="88201"/>
    <lineage>
        <taxon>Eukaryota</taxon>
        <taxon>Metazoa</taxon>
        <taxon>Chordata</taxon>
        <taxon>Craniata</taxon>
        <taxon>Vertebrata</taxon>
        <taxon>Euteleostomi</taxon>
        <taxon>Actinopterygii</taxon>
        <taxon>Neopterygii</taxon>
        <taxon>Teleostei</taxon>
        <taxon>Neoteleostei</taxon>
        <taxon>Acanthomorphata</taxon>
        <taxon>Gobiaria</taxon>
        <taxon>Gobiiformes</taxon>
        <taxon>Gobioidei</taxon>
        <taxon>Gobiidae</taxon>
        <taxon>Gobionellinae</taxon>
        <taxon>Mugilogobius</taxon>
    </lineage>
</organism>
<feature type="transmembrane region" description="Helical" evidence="1">
    <location>
        <begin position="41"/>
        <end position="63"/>
    </location>
</feature>
<keyword evidence="1" id="KW-1133">Transmembrane helix</keyword>